<dbReference type="EMBL" id="JACCCU010000001">
    <property type="protein sequence ID" value="NYF89931.1"/>
    <property type="molecule type" value="Genomic_DNA"/>
</dbReference>
<sequence>MNAANQQDLLLPDALPSVLGDATVSGDRPWIFGLLVAPSAVVANGIIQGGVLGYLLTQQGMKIDVASHWLSILALPTTLYFLYSPLTDFLLKRRTWLMLGSLCAAVLMLLAFRQQSIAAPTPLRLILLSGCLTQLVFASCGGMMGTLHSDKSRHTACGFFQAGSMAFGALATWALIRESSRVPAASLGWMAAAMIGLPSIFALLAPHQPVVRSSGLLQTLRILGSECKATFLRRDSIPYLVYVLLPAGTGAAIGLLPSIAQSYSINSDQIAWMNGLIGALAIAAGSMVTALFPTRWGIARPALVVYILNALVLGAMAFGPMRPWSYLCATVLYLFTSGCCYSTSTAITLEFLGESGKSGSGRFSVINGIINIPVLLMISIDGWAAARWGARGLPAIECVAALVTSIPMLIFVCLRPLRPTVIKTAQLEL</sequence>
<keyword evidence="1" id="KW-1133">Transmembrane helix</keyword>
<feature type="transmembrane region" description="Helical" evidence="1">
    <location>
        <begin position="331"/>
        <end position="353"/>
    </location>
</feature>
<gene>
    <name evidence="2" type="ORF">HDF08_001998</name>
</gene>
<feature type="transmembrane region" description="Helical" evidence="1">
    <location>
        <begin position="30"/>
        <end position="56"/>
    </location>
</feature>
<feature type="transmembrane region" description="Helical" evidence="1">
    <location>
        <begin position="365"/>
        <end position="386"/>
    </location>
</feature>
<organism evidence="2 3">
    <name type="scientific">Tunturiibacter lichenicola</name>
    <dbReference type="NCBI Taxonomy" id="2051959"/>
    <lineage>
        <taxon>Bacteria</taxon>
        <taxon>Pseudomonadati</taxon>
        <taxon>Acidobacteriota</taxon>
        <taxon>Terriglobia</taxon>
        <taxon>Terriglobales</taxon>
        <taxon>Acidobacteriaceae</taxon>
        <taxon>Tunturiibacter</taxon>
    </lineage>
</organism>
<evidence type="ECO:0000313" key="3">
    <source>
        <dbReference type="Proteomes" id="UP000564385"/>
    </source>
</evidence>
<feature type="transmembrane region" description="Helical" evidence="1">
    <location>
        <begin position="159"/>
        <end position="176"/>
    </location>
</feature>
<keyword evidence="1" id="KW-0812">Transmembrane</keyword>
<feature type="transmembrane region" description="Helical" evidence="1">
    <location>
        <begin position="63"/>
        <end position="83"/>
    </location>
</feature>
<dbReference type="Proteomes" id="UP000564385">
    <property type="component" value="Unassembled WGS sequence"/>
</dbReference>
<dbReference type="AlphaFoldDB" id="A0A852VFA5"/>
<proteinExistence type="predicted"/>
<feature type="transmembrane region" description="Helical" evidence="1">
    <location>
        <begin position="95"/>
        <end position="113"/>
    </location>
</feature>
<evidence type="ECO:0000313" key="2">
    <source>
        <dbReference type="EMBL" id="NYF89931.1"/>
    </source>
</evidence>
<accession>A0A852VFA5</accession>
<feature type="transmembrane region" description="Helical" evidence="1">
    <location>
        <begin position="398"/>
        <end position="417"/>
    </location>
</feature>
<feature type="transmembrane region" description="Helical" evidence="1">
    <location>
        <begin position="298"/>
        <end position="319"/>
    </location>
</feature>
<dbReference type="Gene3D" id="1.20.1250.20">
    <property type="entry name" value="MFS general substrate transporter like domains"/>
    <property type="match status" value="1"/>
</dbReference>
<keyword evidence="1" id="KW-0472">Membrane</keyword>
<name>A0A852VFA5_9BACT</name>
<feature type="transmembrane region" description="Helical" evidence="1">
    <location>
        <begin position="188"/>
        <end position="207"/>
    </location>
</feature>
<reference evidence="2 3" key="1">
    <citation type="submission" date="2020-07" db="EMBL/GenBank/DDBJ databases">
        <title>Genomic Encyclopedia of Type Strains, Phase IV (KMG-V): Genome sequencing to study the core and pangenomes of soil and plant-associated prokaryotes.</title>
        <authorList>
            <person name="Whitman W."/>
        </authorList>
    </citation>
    <scope>NUCLEOTIDE SEQUENCE [LARGE SCALE GENOMIC DNA]</scope>
    <source>
        <strain evidence="2 3">M8UP22</strain>
    </source>
</reference>
<feature type="transmembrane region" description="Helical" evidence="1">
    <location>
        <begin position="239"/>
        <end position="259"/>
    </location>
</feature>
<evidence type="ECO:0000256" key="1">
    <source>
        <dbReference type="SAM" id="Phobius"/>
    </source>
</evidence>
<evidence type="ECO:0008006" key="4">
    <source>
        <dbReference type="Google" id="ProtNLM"/>
    </source>
</evidence>
<feature type="transmembrane region" description="Helical" evidence="1">
    <location>
        <begin position="125"/>
        <end position="147"/>
    </location>
</feature>
<dbReference type="InterPro" id="IPR036259">
    <property type="entry name" value="MFS_trans_sf"/>
</dbReference>
<dbReference type="SUPFAM" id="SSF103473">
    <property type="entry name" value="MFS general substrate transporter"/>
    <property type="match status" value="1"/>
</dbReference>
<comment type="caution">
    <text evidence="2">The sequence shown here is derived from an EMBL/GenBank/DDBJ whole genome shotgun (WGS) entry which is preliminary data.</text>
</comment>
<protein>
    <recommendedName>
        <fullName evidence="4">MFS transporter</fullName>
    </recommendedName>
</protein>
<feature type="transmembrane region" description="Helical" evidence="1">
    <location>
        <begin position="271"/>
        <end position="292"/>
    </location>
</feature>